<dbReference type="InterPro" id="IPR033756">
    <property type="entry name" value="YlxH/NBP35"/>
</dbReference>
<dbReference type="InterPro" id="IPR027417">
    <property type="entry name" value="P-loop_NTPase"/>
</dbReference>
<organism evidence="3 4">
    <name type="scientific">Herbaspirillum frisingense</name>
    <dbReference type="NCBI Taxonomy" id="92645"/>
    <lineage>
        <taxon>Bacteria</taxon>
        <taxon>Pseudomonadati</taxon>
        <taxon>Pseudomonadota</taxon>
        <taxon>Betaproteobacteria</taxon>
        <taxon>Burkholderiales</taxon>
        <taxon>Oxalobacteraceae</taxon>
        <taxon>Herbaspirillum</taxon>
    </lineage>
</organism>
<dbReference type="AlphaFoldDB" id="A0A7V8FW90"/>
<keyword evidence="3" id="KW-0418">Kinase</keyword>
<dbReference type="InterPro" id="IPR017479">
    <property type="entry name" value="Tyr_kinase_chain_length_EpsG"/>
</dbReference>
<dbReference type="InterPro" id="IPR005702">
    <property type="entry name" value="Wzc-like_C"/>
</dbReference>
<dbReference type="Pfam" id="PF10609">
    <property type="entry name" value="ParA"/>
    <property type="match status" value="1"/>
</dbReference>
<gene>
    <name evidence="3" type="primary">yveL</name>
    <name evidence="3" type="ORF">GAK35_02402</name>
</gene>
<name>A0A7V8FW90_9BURK</name>
<comment type="caution">
    <text evidence="3">The sequence shown here is derived from an EMBL/GenBank/DDBJ whole genome shotgun (WGS) entry which is preliminary data.</text>
</comment>
<proteinExistence type="predicted"/>
<evidence type="ECO:0000256" key="2">
    <source>
        <dbReference type="ARBA" id="ARBA00022840"/>
    </source>
</evidence>
<dbReference type="InterPro" id="IPR037257">
    <property type="entry name" value="T2SS_E_N_sf"/>
</dbReference>
<protein>
    <submittedName>
        <fullName evidence="3">Putative tyrosine-protein kinase YveL</fullName>
    </submittedName>
</protein>
<reference evidence="4" key="1">
    <citation type="journal article" date="2020" name="MBio">
        <title>Horizontal gene transfer to a defensive symbiont with a reduced genome amongst a multipartite beetle microbiome.</title>
        <authorList>
            <person name="Waterworth S.C."/>
            <person name="Florez L.V."/>
            <person name="Rees E.R."/>
            <person name="Hertweck C."/>
            <person name="Kaltenpoth M."/>
            <person name="Kwan J.C."/>
        </authorList>
    </citation>
    <scope>NUCLEOTIDE SEQUENCE [LARGE SCALE GENOMIC DNA]</scope>
</reference>
<keyword evidence="2" id="KW-0067">ATP-binding</keyword>
<dbReference type="GO" id="GO:0005886">
    <property type="term" value="C:plasma membrane"/>
    <property type="evidence" value="ECO:0007669"/>
    <property type="project" value="TreeGrafter"/>
</dbReference>
<accession>A0A7V8FW90</accession>
<dbReference type="Gene3D" id="1.10.40.70">
    <property type="match status" value="1"/>
</dbReference>
<evidence type="ECO:0000313" key="4">
    <source>
        <dbReference type="Proteomes" id="UP000462435"/>
    </source>
</evidence>
<keyword evidence="3" id="KW-0808">Transferase</keyword>
<dbReference type="InterPro" id="IPR050445">
    <property type="entry name" value="Bact_polysacc_biosynth/exp"/>
</dbReference>
<dbReference type="SUPFAM" id="SSF160246">
    <property type="entry name" value="EspE N-terminal domain-like"/>
    <property type="match status" value="1"/>
</dbReference>
<dbReference type="SUPFAM" id="SSF52540">
    <property type="entry name" value="P-loop containing nucleoside triphosphate hydrolases"/>
    <property type="match status" value="1"/>
</dbReference>
<dbReference type="CDD" id="cd05387">
    <property type="entry name" value="BY-kinase"/>
    <property type="match status" value="1"/>
</dbReference>
<sequence>MDTAILINSKEENTLPNRSIGAILIDVGKLTPDKAERILRLQRERGMRFGDAAIQLGLLTQADIDQALSRQFDYPYLQKGESKVSEKVVAAYNPFSPQVETLRALRSQLMLRWFDADVGHKALAVTSPAKGEGRSFLAANLAVVFSQLGERTLLIDGDMRNPRQHELFGLENRNGLSAVIAGRVGAAESIQRIPALIDLSVMTAGPTPPNPQELLGRQPFAQLLQELAPSYDVILIDTPPGTECADAQTVAVRTGAALMVVRKNVSHISSVRTLTDSFANASVVVVGSVLNEF</sequence>
<dbReference type="GO" id="GO:0004713">
    <property type="term" value="F:protein tyrosine kinase activity"/>
    <property type="evidence" value="ECO:0007669"/>
    <property type="project" value="TreeGrafter"/>
</dbReference>
<evidence type="ECO:0000313" key="3">
    <source>
        <dbReference type="EMBL" id="KAF1043020.1"/>
    </source>
</evidence>
<evidence type="ECO:0000256" key="1">
    <source>
        <dbReference type="ARBA" id="ARBA00022741"/>
    </source>
</evidence>
<dbReference type="NCBIfam" id="TIGR01007">
    <property type="entry name" value="eps_fam"/>
    <property type="match status" value="1"/>
</dbReference>
<dbReference type="EMBL" id="WNDX01000068">
    <property type="protein sequence ID" value="KAF1043020.1"/>
    <property type="molecule type" value="Genomic_DNA"/>
</dbReference>
<dbReference type="NCBIfam" id="TIGR03029">
    <property type="entry name" value="EpsG"/>
    <property type="match status" value="1"/>
</dbReference>
<dbReference type="GO" id="GO:0005524">
    <property type="term" value="F:ATP binding"/>
    <property type="evidence" value="ECO:0007669"/>
    <property type="project" value="UniProtKB-KW"/>
</dbReference>
<keyword evidence="1" id="KW-0547">Nucleotide-binding</keyword>
<dbReference type="PANTHER" id="PTHR32309">
    <property type="entry name" value="TYROSINE-PROTEIN KINASE"/>
    <property type="match status" value="1"/>
</dbReference>
<dbReference type="Gene3D" id="3.40.50.300">
    <property type="entry name" value="P-loop containing nucleotide triphosphate hydrolases"/>
    <property type="match status" value="1"/>
</dbReference>
<dbReference type="Proteomes" id="UP000462435">
    <property type="component" value="Unassembled WGS sequence"/>
</dbReference>
<dbReference type="PANTHER" id="PTHR32309:SF13">
    <property type="entry name" value="FERRIC ENTEROBACTIN TRANSPORT PROTEIN FEPE"/>
    <property type="match status" value="1"/>
</dbReference>